<dbReference type="PROSITE" id="PS00092">
    <property type="entry name" value="N6_MTASE"/>
    <property type="match status" value="1"/>
</dbReference>
<evidence type="ECO:0000313" key="3">
    <source>
        <dbReference type="Proteomes" id="UP001345827"/>
    </source>
</evidence>
<dbReference type="GO" id="GO:0008168">
    <property type="term" value="F:methyltransferase activity"/>
    <property type="evidence" value="ECO:0007669"/>
    <property type="project" value="InterPro"/>
</dbReference>
<dbReference type="SUPFAM" id="SSF53335">
    <property type="entry name" value="S-adenosyl-L-methionine-dependent methyltransferases"/>
    <property type="match status" value="1"/>
</dbReference>
<dbReference type="GO" id="GO:0005634">
    <property type="term" value="C:nucleus"/>
    <property type="evidence" value="ECO:0007669"/>
    <property type="project" value="TreeGrafter"/>
</dbReference>
<dbReference type="AlphaFoldDB" id="A0AAV9QE61"/>
<proteinExistence type="inferred from homology"/>
<dbReference type="PROSITE" id="PS51143">
    <property type="entry name" value="MT_A70"/>
    <property type="match status" value="1"/>
</dbReference>
<comment type="similarity">
    <text evidence="1">Belongs to the MT-A70-like family.</text>
</comment>
<evidence type="ECO:0000256" key="1">
    <source>
        <dbReference type="PROSITE-ProRule" id="PRU00489"/>
    </source>
</evidence>
<evidence type="ECO:0000313" key="2">
    <source>
        <dbReference type="EMBL" id="KAK5539827.1"/>
    </source>
</evidence>
<dbReference type="PANTHER" id="PTHR12829:SF4">
    <property type="entry name" value="N(6)-ADENINE-SPECIFIC METHYLTRANSFERASE METTL4"/>
    <property type="match status" value="1"/>
</dbReference>
<dbReference type="GO" id="GO:0032259">
    <property type="term" value="P:methylation"/>
    <property type="evidence" value="ECO:0007669"/>
    <property type="project" value="InterPro"/>
</dbReference>
<organism evidence="2 3">
    <name type="scientific">Vermiconidia calcicola</name>
    <dbReference type="NCBI Taxonomy" id="1690605"/>
    <lineage>
        <taxon>Eukaryota</taxon>
        <taxon>Fungi</taxon>
        <taxon>Dikarya</taxon>
        <taxon>Ascomycota</taxon>
        <taxon>Pezizomycotina</taxon>
        <taxon>Dothideomycetes</taxon>
        <taxon>Dothideomycetidae</taxon>
        <taxon>Mycosphaerellales</taxon>
        <taxon>Extremaceae</taxon>
        <taxon>Vermiconidia</taxon>
    </lineage>
</organism>
<gene>
    <name evidence="2" type="ORF">LTR25_003532</name>
</gene>
<dbReference type="PANTHER" id="PTHR12829">
    <property type="entry name" value="N6-ADENOSINE-METHYLTRANSFERASE"/>
    <property type="match status" value="1"/>
</dbReference>
<protein>
    <recommendedName>
        <fullName evidence="4">MT-A70-domain-containing protein</fullName>
    </recommendedName>
</protein>
<dbReference type="GO" id="GO:0003676">
    <property type="term" value="F:nucleic acid binding"/>
    <property type="evidence" value="ECO:0007669"/>
    <property type="project" value="InterPro"/>
</dbReference>
<dbReference type="Pfam" id="PF05063">
    <property type="entry name" value="MT-A70"/>
    <property type="match status" value="1"/>
</dbReference>
<keyword evidence="3" id="KW-1185">Reference proteome</keyword>
<dbReference type="InterPro" id="IPR029063">
    <property type="entry name" value="SAM-dependent_MTases_sf"/>
</dbReference>
<reference evidence="2 3" key="1">
    <citation type="submission" date="2023-06" db="EMBL/GenBank/DDBJ databases">
        <title>Black Yeasts Isolated from many extreme environments.</title>
        <authorList>
            <person name="Coleine C."/>
            <person name="Stajich J.E."/>
            <person name="Selbmann L."/>
        </authorList>
    </citation>
    <scope>NUCLEOTIDE SEQUENCE [LARGE SCALE GENOMIC DNA]</scope>
    <source>
        <strain evidence="2 3">CCFEE 5887</strain>
    </source>
</reference>
<sequence length="396" mass="44730">MSHYSVLYWNEDRTVVVIDIPSSIEHAQSTSGLLKSSPALESPYPNTEPKGAKRLAALNAISLDERLYHASIQEQISSALKEIRENVRSQAIDWCRDRSAILAPQERELPGPATLSAGAFPFRTDQGVPVVLSSTEKRTKFPCPRSLHSVVVHNPSEELAIVETVNGGDYMVPPRSTFIYSTLQLGLPTFSICRKSLPCLAKRFDLILMDPPWSNRSVRHAGTYRTAENQITDPFEQALEITKASLAPRGLIAIWITNKASIRANVVQALQALGHCLFEEWIWIKVTKNGLPVTPVDGIWRRPYEILLLFREGQPCEMLQRRRRVIAAVPDLHSRKPCLKVLLEELVPAKYTALELFARNLTAGWWSWGDEVLKFQHESQWVSMRHQKGCGYMISR</sequence>
<dbReference type="InterPro" id="IPR002052">
    <property type="entry name" value="DNA_methylase_N6_adenine_CS"/>
</dbReference>
<evidence type="ECO:0008006" key="4">
    <source>
        <dbReference type="Google" id="ProtNLM"/>
    </source>
</evidence>
<accession>A0AAV9QE61</accession>
<name>A0AAV9QE61_9PEZI</name>
<comment type="caution">
    <text evidence="2">The sequence shown here is derived from an EMBL/GenBank/DDBJ whole genome shotgun (WGS) entry which is preliminary data.</text>
</comment>
<dbReference type="Proteomes" id="UP001345827">
    <property type="component" value="Unassembled WGS sequence"/>
</dbReference>
<dbReference type="EMBL" id="JAXLQG010000005">
    <property type="protein sequence ID" value="KAK5539827.1"/>
    <property type="molecule type" value="Genomic_DNA"/>
</dbReference>
<dbReference type="InterPro" id="IPR007757">
    <property type="entry name" value="MT-A70-like"/>
</dbReference>
<dbReference type="Gene3D" id="3.40.50.150">
    <property type="entry name" value="Vaccinia Virus protein VP39"/>
    <property type="match status" value="1"/>
</dbReference>